<dbReference type="Proteomes" id="UP000286806">
    <property type="component" value="Unassembled WGS sequence"/>
</dbReference>
<name>A0A401JAV6_9PROT</name>
<sequence>MTKLTESAIEDFAIKLKGCCPMSNIKLFQNQVVSCYKL</sequence>
<dbReference type="AlphaFoldDB" id="A0A401JAV6"/>
<proteinExistence type="predicted"/>
<comment type="caution">
    <text evidence="1">The sequence shown here is derived from an EMBL/GenBank/DDBJ whole genome shotgun (WGS) entry which is preliminary data.</text>
</comment>
<evidence type="ECO:0000313" key="2">
    <source>
        <dbReference type="Proteomes" id="UP000286806"/>
    </source>
</evidence>
<evidence type="ECO:0000313" key="1">
    <source>
        <dbReference type="EMBL" id="GBL44694.1"/>
    </source>
</evidence>
<protein>
    <submittedName>
        <fullName evidence="1">Uncharacterized protein</fullName>
    </submittedName>
</protein>
<gene>
    <name evidence="1" type="ORF">SFMTTN_0495</name>
</gene>
<keyword evidence="2" id="KW-1185">Reference proteome</keyword>
<organism evidence="1 2">
    <name type="scientific">Sulfuriferula multivorans</name>
    <dbReference type="NCBI Taxonomy" id="1559896"/>
    <lineage>
        <taxon>Bacteria</taxon>
        <taxon>Pseudomonadati</taxon>
        <taxon>Pseudomonadota</taxon>
        <taxon>Betaproteobacteria</taxon>
        <taxon>Nitrosomonadales</taxon>
        <taxon>Sulfuricellaceae</taxon>
        <taxon>Sulfuriferula</taxon>
    </lineage>
</organism>
<dbReference type="EMBL" id="BGOW01000002">
    <property type="protein sequence ID" value="GBL44694.1"/>
    <property type="molecule type" value="Genomic_DNA"/>
</dbReference>
<accession>A0A401JAV6</accession>
<reference evidence="1 2" key="1">
    <citation type="journal article" date="2019" name="Front. Microbiol.">
        <title>Genomes of Neutrophilic Sulfur-Oxidizing Chemolithoautotrophs Representing 9 Proteobacterial Species From 8 Genera.</title>
        <authorList>
            <person name="Watanabe T."/>
            <person name="Kojima H."/>
            <person name="Umezawa K."/>
            <person name="Hori C."/>
            <person name="Takasuka T.E."/>
            <person name="Kato Y."/>
            <person name="Fukui M."/>
        </authorList>
    </citation>
    <scope>NUCLEOTIDE SEQUENCE [LARGE SCALE GENOMIC DNA]</scope>
    <source>
        <strain evidence="1 2">TTN</strain>
    </source>
</reference>